<evidence type="ECO:0000313" key="3">
    <source>
        <dbReference type="EMBL" id="MCL9769709.1"/>
    </source>
</evidence>
<name>A0ABT0TFF8_9FLAO</name>
<evidence type="ECO:0000313" key="4">
    <source>
        <dbReference type="Proteomes" id="UP001203342"/>
    </source>
</evidence>
<comment type="caution">
    <text evidence="3">The sequence shown here is derived from an EMBL/GenBank/DDBJ whole genome shotgun (WGS) entry which is preliminary data.</text>
</comment>
<gene>
    <name evidence="3" type="ORF">NAT47_04700</name>
</gene>
<keyword evidence="1" id="KW-0732">Signal</keyword>
<accession>A0ABT0TFF8</accession>
<proteinExistence type="predicted"/>
<reference evidence="3 4" key="1">
    <citation type="submission" date="2022-05" db="EMBL/GenBank/DDBJ databases">
        <title>Flavobacterium sp., isolated from activated sludge.</title>
        <authorList>
            <person name="Ran Q."/>
        </authorList>
    </citation>
    <scope>NUCLEOTIDE SEQUENCE [LARGE SCALE GENOMIC DNA]</scope>
    <source>
        <strain evidence="3 4">HXWNR69</strain>
    </source>
</reference>
<dbReference type="EMBL" id="JAMLJN010000003">
    <property type="protein sequence ID" value="MCL9769709.1"/>
    <property type="molecule type" value="Genomic_DNA"/>
</dbReference>
<keyword evidence="4" id="KW-1185">Reference proteome</keyword>
<dbReference type="Pfam" id="PF18962">
    <property type="entry name" value="Por_Secre_tail"/>
    <property type="match status" value="1"/>
</dbReference>
<dbReference type="InterPro" id="IPR026444">
    <property type="entry name" value="Secre_tail"/>
</dbReference>
<feature type="domain" description="Secretion system C-terminal sorting" evidence="2">
    <location>
        <begin position="1878"/>
        <end position="1950"/>
    </location>
</feature>
<dbReference type="RefSeq" id="WP_250580782.1">
    <property type="nucleotide sequence ID" value="NZ_JAMLJN010000003.1"/>
</dbReference>
<protein>
    <submittedName>
        <fullName evidence="3">T9SS type A sorting domain-containing protein</fullName>
    </submittedName>
</protein>
<dbReference type="Proteomes" id="UP001203342">
    <property type="component" value="Unassembled WGS sequence"/>
</dbReference>
<sequence length="1951" mass="203484">MKHTLRNAQSFFLVGLFFLMVNLGWGQTTIVSQDFETTPATPTWNFTTTDVGTTANTGFTTYTTTASDAPSSSNLFSGGLRGYRVSASSTTLAGRTLTFGNINTSSYSGVSVSLRVAAFSIGSTGNGMDNNNDQLTIEISPDGGVTWYSQILFKVTGIGGNVRWSFAGTGSSTTAYSTTSSSTVSAYTGATSPITLSGTNGITRLTVTGLPSVSNLQMRVSMQCNATSESWAIDDVVLSGTLVSNNDTTSKVESPTAQVSTVDLASTATASGSAVDVFKFKVSDLGSGDGLATKVTQVKIKKASGTADWTDHIGGVSLWDGATPITIGTPTITDADITIPITSGNLDISDNSSKEITLKMWLKTSNIVDNATMAFTVSPTGHGFTSDASGSSFATDFGAAVTSNTVTVRATATQLVFTTQPSSTVCPSTNLATAPVVKAVDANGTVDLDYTSQITLTNSGALGMTGNQVSAVQGVASFTNLQFTQLGTVTLNATAIGLPDSSASNSVTISLANVTSFNLNPGNLQVTASWINPVCFDEILIVAKESSSVTSSPTGDGTLYNANLSFGSGDPFDGGFVVYKGTTNPQIITGLNNGTTYFVKIFTREGTIWSTGVETSVVPNLIDNTKITWINTSTANAWYTSGNWSPSKTSTQWQTTDVALFENAGSATVAGINMGTSSLAIAGIEISNLRTRGLAIGNSSATAGTLTLNGGIINGNLNTILRNNSGFSLTLQNNVQNSSTANLIFNNSINNNIMVDGSGDIVITSSITSASGPVTISGSGSGTVVFSGQNTYTTATNVNSSTLRLNRTGGGTIPSGNQVTVDGGVLQISTNQTLSNLTLTSGSLIVDANATLTLNQNITIPNGFTITNNGTIVIQGTLTDNRSDKTFGGTVSFNGSSQQTIAAETTFNNLTINNTSGVKATGNITVNGTLNLATANPDDTDGALDMVIAYGTYATVSKSEPDNYNSTLPHNNLDSYVLNLGAAATVTGIGDVTGKVTREHAFVSGTTYAFSHPNMTLSFTDLGTLGNLPSRITVIATRGAEGLHVDKDAADNGNPAIGGPAVQRLWQILRGGTQIGSAEDRFSVKFPYTDLELNDNTEGDLVTWDHHLENPAYDGVTPHEHGKTNNNTTDNFVELANHGMFYLAEEGSVSRTKYWMLSNKVSTYDSVWLGAVDIPFLSTTNWNIASNWTGGNIPDATDNVYIPDASTTPHDPVISEGSILIDQLLGSLLGNVGMKTLEIGTGGVLTVASGTNPTLTIFGGPNSSGGGNNFGSWINNGTFVPANSKVVFNSSLTASGATIAGTTQFHDLSILLNETVTIQEDAEISIKGEFINLGTLNATTDANTFVFNGTTNQTIPATSSDNNTAAYHHLELSGSGAKSFEGTPSIQGNLIKSGTSSVVIPSQFNFNGATAQSIAGFDYNNIEFSGAGTKTFTSNGSLSNTGAITFSGTPGTVDFDGTSDNLTFVLKSDASGTARIANATGWALNGKVTAERYVPSRRAWRLLTAPSKGSSNNSIFANWQGTANEGVLLWNPNGGGATGLEVGPQSNIFSYNGGWAAVNNTNTTPLFGATQNNAFLVFATGPHGSSNITPGADPTTPSTATTLRPKGELITETVTTTLTANQFQLVGNPYASALDTEALIATNAGAKIWMLDPSIGSFGGYVTYDGTNWAPSTPATVDKNIQSGQGFFVRSASTSFAINEAHKVSGSSDTWFARDAAPLSADKIRVLLYKQEAGNWKLADGVLSVQSPTGNDAVDEVDANKISNFNENIAFRNGTTNLAIEYRGMPVSGTQQPLRMTGTTAQAYQLRVRTEDYVNSTLQPYLEDISSGTLTAIPTDGSELLVSFTGVVATTATPDNRFRIVYPTTLGLDDLSMTAVRVYPNPITDGTFSVVLHDAITPARYSLVNVMGQEVQSGALEALHNTVAVGGLQQGVYLLQVRQEGKVFTTKLIIK</sequence>
<evidence type="ECO:0000256" key="1">
    <source>
        <dbReference type="ARBA" id="ARBA00022729"/>
    </source>
</evidence>
<dbReference type="NCBIfam" id="TIGR04183">
    <property type="entry name" value="Por_Secre_tail"/>
    <property type="match status" value="1"/>
</dbReference>
<evidence type="ECO:0000259" key="2">
    <source>
        <dbReference type="Pfam" id="PF18962"/>
    </source>
</evidence>
<organism evidence="3 4">
    <name type="scientific">Flavobacterium fragile</name>
    <dbReference type="NCBI Taxonomy" id="2949085"/>
    <lineage>
        <taxon>Bacteria</taxon>
        <taxon>Pseudomonadati</taxon>
        <taxon>Bacteroidota</taxon>
        <taxon>Flavobacteriia</taxon>
        <taxon>Flavobacteriales</taxon>
        <taxon>Flavobacteriaceae</taxon>
        <taxon>Flavobacterium</taxon>
    </lineage>
</organism>